<feature type="compositionally biased region" description="Low complexity" evidence="5">
    <location>
        <begin position="151"/>
        <end position="170"/>
    </location>
</feature>
<gene>
    <name evidence="8" type="ORF">GCM10011492_18810</name>
</gene>
<dbReference type="InterPro" id="IPR032694">
    <property type="entry name" value="CopC/D"/>
</dbReference>
<evidence type="ECO:0000256" key="2">
    <source>
        <dbReference type="ARBA" id="ARBA00022723"/>
    </source>
</evidence>
<dbReference type="EMBL" id="BMHI01000003">
    <property type="protein sequence ID" value="GGB28780.1"/>
    <property type="molecule type" value="Genomic_DNA"/>
</dbReference>
<dbReference type="Proteomes" id="UP000636793">
    <property type="component" value="Unassembled WGS sequence"/>
</dbReference>
<name>A0A916T581_9MICO</name>
<dbReference type="Gene3D" id="2.60.40.1220">
    <property type="match status" value="1"/>
</dbReference>
<comment type="caution">
    <text evidence="8">The sequence shown here is derived from an EMBL/GenBank/DDBJ whole genome shotgun (WGS) entry which is preliminary data.</text>
</comment>
<evidence type="ECO:0000256" key="3">
    <source>
        <dbReference type="ARBA" id="ARBA00022729"/>
    </source>
</evidence>
<sequence length="234" mass="24610">MNRETQPIPYAERGRMCAIVIIERMRPRFGLVLFLPLLLAAWLVGADHASAHDQLVGSNPSAGTDLHKAPTSLRLTFSDTVHDTGVAVRVTDASGRQLQSGDPVVADDVVTQRLESTKTPGTVRVVWHVSSADGHPVSGNFNFSINAAEAAGPTSAPKSAPTSKAPSSSGLQRTSGRSSDETSYSTSVPSFERPTDKTNNEPLLIIGIAVVGLLVVGGVAALIRLHARGDDADL</sequence>
<feature type="domain" description="CopC" evidence="7">
    <location>
        <begin position="52"/>
        <end position="145"/>
    </location>
</feature>
<dbReference type="GO" id="GO:0046688">
    <property type="term" value="P:response to copper ion"/>
    <property type="evidence" value="ECO:0007669"/>
    <property type="project" value="InterPro"/>
</dbReference>
<protein>
    <recommendedName>
        <fullName evidence="7">CopC domain-containing protein</fullName>
    </recommendedName>
</protein>
<feature type="compositionally biased region" description="Polar residues" evidence="5">
    <location>
        <begin position="171"/>
        <end position="189"/>
    </location>
</feature>
<evidence type="ECO:0000256" key="5">
    <source>
        <dbReference type="SAM" id="MobiDB-lite"/>
    </source>
</evidence>
<dbReference type="GO" id="GO:0005886">
    <property type="term" value="C:plasma membrane"/>
    <property type="evidence" value="ECO:0007669"/>
    <property type="project" value="TreeGrafter"/>
</dbReference>
<organism evidence="8 9">
    <name type="scientific">Flexivirga endophytica</name>
    <dbReference type="NCBI Taxonomy" id="1849103"/>
    <lineage>
        <taxon>Bacteria</taxon>
        <taxon>Bacillati</taxon>
        <taxon>Actinomycetota</taxon>
        <taxon>Actinomycetes</taxon>
        <taxon>Micrococcales</taxon>
        <taxon>Dermacoccaceae</taxon>
        <taxon>Flexivirga</taxon>
    </lineage>
</organism>
<dbReference type="SUPFAM" id="SSF81296">
    <property type="entry name" value="E set domains"/>
    <property type="match status" value="1"/>
</dbReference>
<dbReference type="AlphaFoldDB" id="A0A916T581"/>
<proteinExistence type="predicted"/>
<dbReference type="GO" id="GO:0030313">
    <property type="term" value="C:cell envelope"/>
    <property type="evidence" value="ECO:0007669"/>
    <property type="project" value="UniProtKB-SubCell"/>
</dbReference>
<reference evidence="8" key="2">
    <citation type="submission" date="2020-09" db="EMBL/GenBank/DDBJ databases">
        <authorList>
            <person name="Sun Q."/>
            <person name="Zhou Y."/>
        </authorList>
    </citation>
    <scope>NUCLEOTIDE SEQUENCE</scope>
    <source>
        <strain evidence="8">CGMCC 1.15085</strain>
    </source>
</reference>
<reference evidence="8" key="1">
    <citation type="journal article" date="2014" name="Int. J. Syst. Evol. Microbiol.">
        <title>Complete genome sequence of Corynebacterium casei LMG S-19264T (=DSM 44701T), isolated from a smear-ripened cheese.</title>
        <authorList>
            <consortium name="US DOE Joint Genome Institute (JGI-PGF)"/>
            <person name="Walter F."/>
            <person name="Albersmeier A."/>
            <person name="Kalinowski J."/>
            <person name="Ruckert C."/>
        </authorList>
    </citation>
    <scope>NUCLEOTIDE SEQUENCE</scope>
    <source>
        <strain evidence="8">CGMCC 1.15085</strain>
    </source>
</reference>
<evidence type="ECO:0000259" key="7">
    <source>
        <dbReference type="Pfam" id="PF04234"/>
    </source>
</evidence>
<dbReference type="GO" id="GO:0006825">
    <property type="term" value="P:copper ion transport"/>
    <property type="evidence" value="ECO:0007669"/>
    <property type="project" value="InterPro"/>
</dbReference>
<feature type="transmembrane region" description="Helical" evidence="6">
    <location>
        <begin position="203"/>
        <end position="223"/>
    </location>
</feature>
<keyword evidence="3" id="KW-0732">Signal</keyword>
<dbReference type="InterPro" id="IPR014756">
    <property type="entry name" value="Ig_E-set"/>
</dbReference>
<keyword evidence="2" id="KW-0479">Metal-binding</keyword>
<keyword evidence="4" id="KW-0186">Copper</keyword>
<keyword evidence="6" id="KW-0472">Membrane</keyword>
<evidence type="ECO:0000313" key="9">
    <source>
        <dbReference type="Proteomes" id="UP000636793"/>
    </source>
</evidence>
<dbReference type="GO" id="GO:0042597">
    <property type="term" value="C:periplasmic space"/>
    <property type="evidence" value="ECO:0007669"/>
    <property type="project" value="InterPro"/>
</dbReference>
<keyword evidence="6" id="KW-0812">Transmembrane</keyword>
<evidence type="ECO:0000256" key="4">
    <source>
        <dbReference type="ARBA" id="ARBA00023008"/>
    </source>
</evidence>
<evidence type="ECO:0000256" key="1">
    <source>
        <dbReference type="ARBA" id="ARBA00004196"/>
    </source>
</evidence>
<evidence type="ECO:0000256" key="6">
    <source>
        <dbReference type="SAM" id="Phobius"/>
    </source>
</evidence>
<accession>A0A916T581</accession>
<keyword evidence="9" id="KW-1185">Reference proteome</keyword>
<comment type="subcellular location">
    <subcellularLocation>
        <location evidence="1">Cell envelope</location>
    </subcellularLocation>
</comment>
<feature type="region of interest" description="Disordered" evidence="5">
    <location>
        <begin position="151"/>
        <end position="196"/>
    </location>
</feature>
<dbReference type="PANTHER" id="PTHR34820:SF4">
    <property type="entry name" value="INNER MEMBRANE PROTEIN YEBZ"/>
    <property type="match status" value="1"/>
</dbReference>
<dbReference type="InterPro" id="IPR014755">
    <property type="entry name" value="Cu-Rt/internalin_Ig-like"/>
</dbReference>
<keyword evidence="6" id="KW-1133">Transmembrane helix</keyword>
<evidence type="ECO:0000313" key="8">
    <source>
        <dbReference type="EMBL" id="GGB28780.1"/>
    </source>
</evidence>
<dbReference type="Pfam" id="PF04234">
    <property type="entry name" value="CopC"/>
    <property type="match status" value="1"/>
</dbReference>
<dbReference type="InterPro" id="IPR007348">
    <property type="entry name" value="CopC_dom"/>
</dbReference>
<dbReference type="GO" id="GO:0005507">
    <property type="term" value="F:copper ion binding"/>
    <property type="evidence" value="ECO:0007669"/>
    <property type="project" value="InterPro"/>
</dbReference>
<dbReference type="PANTHER" id="PTHR34820">
    <property type="entry name" value="INNER MEMBRANE PROTEIN YEBZ"/>
    <property type="match status" value="1"/>
</dbReference>